<protein>
    <submittedName>
        <fullName evidence="1">Uncharacterized protein</fullName>
    </submittedName>
</protein>
<accession>A0AAE3XDY1</accession>
<evidence type="ECO:0000313" key="2">
    <source>
        <dbReference type="Proteomes" id="UP001185331"/>
    </source>
</evidence>
<evidence type="ECO:0000313" key="1">
    <source>
        <dbReference type="EMBL" id="MDR6218859.1"/>
    </source>
</evidence>
<gene>
    <name evidence="1" type="ORF">J2Y00_002456</name>
</gene>
<sequence>MKTHRFTNGRRRVTLPDATLTPCRCDAFRADLEAGAYRVSVWQFEDRGRPPVRARVYSEALLGRGELDSPLAPTCPHCGGELGETERLMRALYPAGWEGLRPTARASLA</sequence>
<dbReference type="EMBL" id="JAVDQK010000005">
    <property type="protein sequence ID" value="MDR6218859.1"/>
    <property type="molecule type" value="Genomic_DNA"/>
</dbReference>
<comment type="caution">
    <text evidence="1">The sequence shown here is derived from an EMBL/GenBank/DDBJ whole genome shotgun (WGS) entry which is preliminary data.</text>
</comment>
<dbReference type="Proteomes" id="UP001185331">
    <property type="component" value="Unassembled WGS sequence"/>
</dbReference>
<organism evidence="1 2">
    <name type="scientific">Deinococcus soli</name>
    <name type="common">ex Cha et al. 2016</name>
    <dbReference type="NCBI Taxonomy" id="1309411"/>
    <lineage>
        <taxon>Bacteria</taxon>
        <taxon>Thermotogati</taxon>
        <taxon>Deinococcota</taxon>
        <taxon>Deinococci</taxon>
        <taxon>Deinococcales</taxon>
        <taxon>Deinococcaceae</taxon>
        <taxon>Deinococcus</taxon>
    </lineage>
</organism>
<name>A0AAE3XDY1_9DEIO</name>
<dbReference type="AlphaFoldDB" id="A0AAE3XDY1"/>
<dbReference type="RefSeq" id="WP_309853575.1">
    <property type="nucleotide sequence ID" value="NZ_JAVDQJ010000004.1"/>
</dbReference>
<reference evidence="1" key="1">
    <citation type="submission" date="2023-07" db="EMBL/GenBank/DDBJ databases">
        <title>Sorghum-associated microbial communities from plants grown in Nebraska, USA.</title>
        <authorList>
            <person name="Schachtman D."/>
        </authorList>
    </citation>
    <scope>NUCLEOTIDE SEQUENCE</scope>
    <source>
        <strain evidence="1">BE330</strain>
    </source>
</reference>
<proteinExistence type="predicted"/>